<name>A0A6G1GSV5_9PEZI</name>
<feature type="compositionally biased region" description="Low complexity" evidence="1">
    <location>
        <begin position="17"/>
        <end position="52"/>
    </location>
</feature>
<dbReference type="AlphaFoldDB" id="A0A6G1GSV5"/>
<reference evidence="2" key="1">
    <citation type="journal article" date="2020" name="Stud. Mycol.">
        <title>101 Dothideomycetes genomes: a test case for predicting lifestyles and emergence of pathogens.</title>
        <authorList>
            <person name="Haridas S."/>
            <person name="Albert R."/>
            <person name="Binder M."/>
            <person name="Bloem J."/>
            <person name="Labutti K."/>
            <person name="Salamov A."/>
            <person name="Andreopoulos B."/>
            <person name="Baker S."/>
            <person name="Barry K."/>
            <person name="Bills G."/>
            <person name="Bluhm B."/>
            <person name="Cannon C."/>
            <person name="Castanera R."/>
            <person name="Culley D."/>
            <person name="Daum C."/>
            <person name="Ezra D."/>
            <person name="Gonzalez J."/>
            <person name="Henrissat B."/>
            <person name="Kuo A."/>
            <person name="Liang C."/>
            <person name="Lipzen A."/>
            <person name="Lutzoni F."/>
            <person name="Magnuson J."/>
            <person name="Mondo S."/>
            <person name="Nolan M."/>
            <person name="Ohm R."/>
            <person name="Pangilinan J."/>
            <person name="Park H.-J."/>
            <person name="Ramirez L."/>
            <person name="Alfaro M."/>
            <person name="Sun H."/>
            <person name="Tritt A."/>
            <person name="Yoshinaga Y."/>
            <person name="Zwiers L.-H."/>
            <person name="Turgeon B."/>
            <person name="Goodwin S."/>
            <person name="Spatafora J."/>
            <person name="Crous P."/>
            <person name="Grigoriev I."/>
        </authorList>
    </citation>
    <scope>NUCLEOTIDE SEQUENCE</scope>
    <source>
        <strain evidence="2">CBS 113979</strain>
    </source>
</reference>
<evidence type="ECO:0000313" key="3">
    <source>
        <dbReference type="Proteomes" id="UP000800041"/>
    </source>
</evidence>
<evidence type="ECO:0000256" key="1">
    <source>
        <dbReference type="SAM" id="MobiDB-lite"/>
    </source>
</evidence>
<organism evidence="2 3">
    <name type="scientific">Aulographum hederae CBS 113979</name>
    <dbReference type="NCBI Taxonomy" id="1176131"/>
    <lineage>
        <taxon>Eukaryota</taxon>
        <taxon>Fungi</taxon>
        <taxon>Dikarya</taxon>
        <taxon>Ascomycota</taxon>
        <taxon>Pezizomycotina</taxon>
        <taxon>Dothideomycetes</taxon>
        <taxon>Pleosporomycetidae</taxon>
        <taxon>Aulographales</taxon>
        <taxon>Aulographaceae</taxon>
    </lineage>
</organism>
<feature type="compositionally biased region" description="Basic residues" evidence="1">
    <location>
        <begin position="95"/>
        <end position="106"/>
    </location>
</feature>
<evidence type="ECO:0000313" key="2">
    <source>
        <dbReference type="EMBL" id="KAF1983839.1"/>
    </source>
</evidence>
<gene>
    <name evidence="2" type="ORF">K402DRAFT_423433</name>
</gene>
<feature type="compositionally biased region" description="Low complexity" evidence="1">
    <location>
        <begin position="81"/>
        <end position="94"/>
    </location>
</feature>
<sequence>MIGPSLHVHMPTITIPKSTSLSLTRSKSSASSSSTSSPSSPPSSLTRSLTRSPSKRTQAKTTCVNAYNLVRTHSLSRSHSHSQSNSNSTYTSPTRPRRTLSKRHSPRAAVEGPFTKPAELPLQSDYELEQELFRMPSYEMCWIESGVRESSRRYYCPDSFLRVREEAIREIYG</sequence>
<keyword evidence="3" id="KW-1185">Reference proteome</keyword>
<accession>A0A6G1GSV5</accession>
<protein>
    <submittedName>
        <fullName evidence="2">Uncharacterized protein</fullName>
    </submittedName>
</protein>
<dbReference type="Proteomes" id="UP000800041">
    <property type="component" value="Unassembled WGS sequence"/>
</dbReference>
<feature type="region of interest" description="Disordered" evidence="1">
    <location>
        <begin position="17"/>
        <end position="113"/>
    </location>
</feature>
<dbReference type="EMBL" id="ML977172">
    <property type="protein sequence ID" value="KAF1983839.1"/>
    <property type="molecule type" value="Genomic_DNA"/>
</dbReference>
<proteinExistence type="predicted"/>